<gene>
    <name evidence="1" type="ORF">Lsai_2937</name>
</gene>
<dbReference type="GO" id="GO:0016740">
    <property type="term" value="F:transferase activity"/>
    <property type="evidence" value="ECO:0007669"/>
    <property type="project" value="UniProtKB-KW"/>
</dbReference>
<dbReference type="PANTHER" id="PTHR43235">
    <property type="entry name" value="GLUTAMINE AMIDOTRANSFERASE PB2B2.05-RELATED"/>
    <property type="match status" value="1"/>
</dbReference>
<dbReference type="SUPFAM" id="SSF52317">
    <property type="entry name" value="Class I glutamine amidotransferase-like"/>
    <property type="match status" value="1"/>
</dbReference>
<proteinExistence type="predicted"/>
<dbReference type="OrthoDB" id="9813383at2"/>
<dbReference type="InterPro" id="IPR029062">
    <property type="entry name" value="Class_I_gatase-like"/>
</dbReference>
<dbReference type="Pfam" id="PF07722">
    <property type="entry name" value="Peptidase_C26"/>
    <property type="match status" value="1"/>
</dbReference>
<dbReference type="AlphaFoldDB" id="A0A0W0YC48"/>
<dbReference type="RefSeq" id="WP_027271419.1">
    <property type="nucleotide sequence ID" value="NZ_CAAAJE010000017.1"/>
</dbReference>
<keyword evidence="1" id="KW-0808">Transferase</keyword>
<name>A0A0W0YC48_9GAMM</name>
<dbReference type="STRING" id="28087.Lsai_2937"/>
<dbReference type="Proteomes" id="UP000054621">
    <property type="component" value="Unassembled WGS sequence"/>
</dbReference>
<comment type="caution">
    <text evidence="1">The sequence shown here is derived from an EMBL/GenBank/DDBJ whole genome shotgun (WGS) entry which is preliminary data.</text>
</comment>
<dbReference type="PATRIC" id="fig|28087.4.peg.3156"/>
<dbReference type="PANTHER" id="PTHR43235:SF1">
    <property type="entry name" value="GLUTAMINE AMIDOTRANSFERASE PB2B2.05-RELATED"/>
    <property type="match status" value="1"/>
</dbReference>
<dbReference type="EMBL" id="LNYV01000037">
    <property type="protein sequence ID" value="KTD54115.1"/>
    <property type="molecule type" value="Genomic_DNA"/>
</dbReference>
<protein>
    <submittedName>
        <fullName evidence="1">Glutamine amidotransferase</fullName>
    </submittedName>
</protein>
<reference evidence="1 2" key="1">
    <citation type="submission" date="2015-11" db="EMBL/GenBank/DDBJ databases">
        <title>Genomic analysis of 38 Legionella species identifies large and diverse effector repertoires.</title>
        <authorList>
            <person name="Burstein D."/>
            <person name="Amaro F."/>
            <person name="Zusman T."/>
            <person name="Lifshitz Z."/>
            <person name="Cohen O."/>
            <person name="Gilbert J.A."/>
            <person name="Pupko T."/>
            <person name="Shuman H.A."/>
            <person name="Segal G."/>
        </authorList>
    </citation>
    <scope>NUCLEOTIDE SEQUENCE [LARGE SCALE GENOMIC DNA]</scope>
    <source>
        <strain evidence="1 2">Mt.St.Helens-4</strain>
    </source>
</reference>
<dbReference type="InterPro" id="IPR044668">
    <property type="entry name" value="PuuD-like"/>
</dbReference>
<organism evidence="1 2">
    <name type="scientific">Legionella sainthelensi</name>
    <dbReference type="NCBI Taxonomy" id="28087"/>
    <lineage>
        <taxon>Bacteria</taxon>
        <taxon>Pseudomonadati</taxon>
        <taxon>Pseudomonadota</taxon>
        <taxon>Gammaproteobacteria</taxon>
        <taxon>Legionellales</taxon>
        <taxon>Legionellaceae</taxon>
        <taxon>Legionella</taxon>
    </lineage>
</organism>
<keyword evidence="1" id="KW-0315">Glutamine amidotransferase</keyword>
<accession>A0A0W0YC48</accession>
<dbReference type="PROSITE" id="PS51273">
    <property type="entry name" value="GATASE_TYPE_1"/>
    <property type="match status" value="1"/>
</dbReference>
<evidence type="ECO:0000313" key="2">
    <source>
        <dbReference type="Proteomes" id="UP000054621"/>
    </source>
</evidence>
<dbReference type="GO" id="GO:0005829">
    <property type="term" value="C:cytosol"/>
    <property type="evidence" value="ECO:0007669"/>
    <property type="project" value="TreeGrafter"/>
</dbReference>
<dbReference type="eggNOG" id="COG2071">
    <property type="taxonomic scope" value="Bacteria"/>
</dbReference>
<evidence type="ECO:0000313" key="1">
    <source>
        <dbReference type="EMBL" id="KTD54115.1"/>
    </source>
</evidence>
<dbReference type="Gene3D" id="3.40.50.880">
    <property type="match status" value="1"/>
</dbReference>
<sequence>MKEKFNSCEQVNVGISYNKINGGAAADSIRHIILEQNLNLIETDYRSIIPPHINLDGIFENQDKFLEILNHAKTQATLLLKDLDGLIIPGSDARIDPRLYREPLTEHPDRIDLARSIAELALVHVAMQHGIPILGICGGHQIINVYLGGTLKALSEEDIDAQGYMCYSLIGFNPKTELAKIFFEIRENRDNLRQTEIYSHQFFGAHKHAIKQLAHKELANKDQMISVVAIADDSNYTIEGFESKYGSPLYSMQFHPEVGAKGMYSQLYKTISYQAATSEDIMTNSKIFMAFKQAMITFHLKKSLFKSIRNKEEVLELKGYSESVSPEKKIESSKTTSALDLYTLFKDTQSQVDNHHTNEPEKSLIKTGF</sequence>
<dbReference type="InterPro" id="IPR011697">
    <property type="entry name" value="Peptidase_C26"/>
</dbReference>
<dbReference type="GO" id="GO:0016811">
    <property type="term" value="F:hydrolase activity, acting on carbon-nitrogen (but not peptide) bonds, in linear amides"/>
    <property type="evidence" value="ECO:0007669"/>
    <property type="project" value="InterPro"/>
</dbReference>